<sequence length="148" mass="16430">MISDIAVAGPALRQPVPHRYGQAVLRLQGVAAARNGANFSPQAQEIVIFVFTRGPSRPRALQPEPVRSPKTLMNAHSDAPVEMNTEEVLQLKLAVLRREHRDLDEAIAALVDTGHPDQLRIVRLKKQKLSLKDQIARIEDRLTPDIIA</sequence>
<accession>A0A644TWZ5</accession>
<comment type="caution">
    <text evidence="2">The sequence shown here is derived from an EMBL/GenBank/DDBJ whole genome shotgun (WGS) entry which is preliminary data.</text>
</comment>
<name>A0A644TWZ5_9ZZZZ</name>
<reference evidence="2" key="1">
    <citation type="submission" date="2019-08" db="EMBL/GenBank/DDBJ databases">
        <authorList>
            <person name="Kucharzyk K."/>
            <person name="Murdoch R.W."/>
            <person name="Higgins S."/>
            <person name="Loffler F."/>
        </authorList>
    </citation>
    <scope>NUCLEOTIDE SEQUENCE</scope>
</reference>
<protein>
    <recommendedName>
        <fullName evidence="3">DUF465 domain-containing protein</fullName>
    </recommendedName>
</protein>
<dbReference type="EMBL" id="VSSQ01000057">
    <property type="protein sequence ID" value="MPL71149.1"/>
    <property type="molecule type" value="Genomic_DNA"/>
</dbReference>
<evidence type="ECO:0000256" key="1">
    <source>
        <dbReference type="SAM" id="Coils"/>
    </source>
</evidence>
<evidence type="ECO:0008006" key="3">
    <source>
        <dbReference type="Google" id="ProtNLM"/>
    </source>
</evidence>
<proteinExistence type="predicted"/>
<dbReference type="Pfam" id="PF04325">
    <property type="entry name" value="DUF465"/>
    <property type="match status" value="1"/>
</dbReference>
<dbReference type="AlphaFoldDB" id="A0A644TWZ5"/>
<dbReference type="InterPro" id="IPR038444">
    <property type="entry name" value="DUF465_sf"/>
</dbReference>
<dbReference type="InterPro" id="IPR007420">
    <property type="entry name" value="DUF465"/>
</dbReference>
<evidence type="ECO:0000313" key="2">
    <source>
        <dbReference type="EMBL" id="MPL71149.1"/>
    </source>
</evidence>
<feature type="coiled-coil region" evidence="1">
    <location>
        <begin position="93"/>
        <end position="141"/>
    </location>
</feature>
<organism evidence="2">
    <name type="scientific">bioreactor metagenome</name>
    <dbReference type="NCBI Taxonomy" id="1076179"/>
    <lineage>
        <taxon>unclassified sequences</taxon>
        <taxon>metagenomes</taxon>
        <taxon>ecological metagenomes</taxon>
    </lineage>
</organism>
<dbReference type="Gene3D" id="6.10.280.50">
    <property type="match status" value="1"/>
</dbReference>
<gene>
    <name evidence="2" type="ORF">SDC9_16920</name>
</gene>
<keyword evidence="1" id="KW-0175">Coiled coil</keyword>